<protein>
    <submittedName>
        <fullName evidence="2">TIGR03016 family PEP-CTERM system-associated outer membrane protein</fullName>
    </submittedName>
</protein>
<evidence type="ECO:0000256" key="1">
    <source>
        <dbReference type="SAM" id="SignalP"/>
    </source>
</evidence>
<dbReference type="Proteomes" id="UP001165679">
    <property type="component" value="Unassembled WGS sequence"/>
</dbReference>
<feature type="signal peptide" evidence="1">
    <location>
        <begin position="1"/>
        <end position="37"/>
    </location>
</feature>
<keyword evidence="1" id="KW-0732">Signal</keyword>
<sequence length="543" mass="57114">MTQHPRRRPAMRVMRRGIGMAAAGLGAWFACGQPAQAQGVLPAVGPDLRIGDLRSQFQQGILPPVGAAEWTFTPTLDVSETFDTGVLLRNGSTGTDLITRISPGFILTGSSARLNANIFYAPTLNIYAKNGNLNGVGQNLNASATATLVQDLLFVDLRGFAGQQSLTGGQPQPGVIPLNQQNEVQTLSFSAAPYLRHRFGGIGTLEIGYSISRTVQSTNKPTLPPSPFAPTPISGNLTTHQEHASFTTGEDFGRIQNTLTLLATQYVGTGLLAGARNDSVNNQVSYALTRSIALTGSIGYESIVYKDAAPGVNINEMTWSGGVLLTPNADSSISISYGRQQGTTSWLVNASYAPTARTRIYATYSEGIGTNLQTAQSTAAGSVVNSSGVSINPITGAPIQLVNNFFGTQAALYRTTQFSLTGAVLYERDTIALTVQHDDNTLLSGGTPSITGTANSGATGTITWTHNLSEALTSNAFFQYGQRSAAGIANSNQSTYSASLILNYAFSPTLSGYTQVAHTGIGGNTFGQPANREIVVVGLHKAF</sequence>
<feature type="chain" id="PRO_5041299930" evidence="1">
    <location>
        <begin position="38"/>
        <end position="543"/>
    </location>
</feature>
<organism evidence="2 3">
    <name type="scientific">Limobrevibacterium gyesilva</name>
    <dbReference type="NCBI Taxonomy" id="2991712"/>
    <lineage>
        <taxon>Bacteria</taxon>
        <taxon>Pseudomonadati</taxon>
        <taxon>Pseudomonadota</taxon>
        <taxon>Alphaproteobacteria</taxon>
        <taxon>Acetobacterales</taxon>
        <taxon>Acetobacteraceae</taxon>
        <taxon>Limobrevibacterium</taxon>
    </lineage>
</organism>
<dbReference type="RefSeq" id="WP_264715775.1">
    <property type="nucleotide sequence ID" value="NZ_JAPDNT010000026.1"/>
</dbReference>
<accession>A0AA41YQW2</accession>
<dbReference type="InterPro" id="IPR017467">
    <property type="entry name" value="CHP03016_PEP-CTERM"/>
</dbReference>
<evidence type="ECO:0000313" key="2">
    <source>
        <dbReference type="EMBL" id="MCW3476917.1"/>
    </source>
</evidence>
<dbReference type="AlphaFoldDB" id="A0AA41YQW2"/>
<dbReference type="NCBIfam" id="TIGR03016">
    <property type="entry name" value="pepcterm_hypo_1"/>
    <property type="match status" value="1"/>
</dbReference>
<name>A0AA41YQW2_9PROT</name>
<keyword evidence="3" id="KW-1185">Reference proteome</keyword>
<evidence type="ECO:0000313" key="3">
    <source>
        <dbReference type="Proteomes" id="UP001165679"/>
    </source>
</evidence>
<dbReference type="EMBL" id="JAPDNT010000026">
    <property type="protein sequence ID" value="MCW3476917.1"/>
    <property type="molecule type" value="Genomic_DNA"/>
</dbReference>
<gene>
    <name evidence="2" type="ORF">OL599_20325</name>
</gene>
<reference evidence="2" key="1">
    <citation type="submission" date="2022-09" db="EMBL/GenBank/DDBJ databases">
        <title>Rhodovastum sp. nov. RN2-1 isolated from soil in Seongnam, South Korea.</title>
        <authorList>
            <person name="Le N.T."/>
        </authorList>
    </citation>
    <scope>NUCLEOTIDE SEQUENCE</scope>
    <source>
        <strain evidence="2">RN2-1</strain>
    </source>
</reference>
<comment type="caution">
    <text evidence="2">The sequence shown here is derived from an EMBL/GenBank/DDBJ whole genome shotgun (WGS) entry which is preliminary data.</text>
</comment>
<dbReference type="PROSITE" id="PS51257">
    <property type="entry name" value="PROKAR_LIPOPROTEIN"/>
    <property type="match status" value="1"/>
</dbReference>
<proteinExistence type="predicted"/>
<reference evidence="2" key="2">
    <citation type="submission" date="2022-10" db="EMBL/GenBank/DDBJ databases">
        <authorList>
            <person name="Trinh H.N."/>
        </authorList>
    </citation>
    <scope>NUCLEOTIDE SEQUENCE</scope>
    <source>
        <strain evidence="2">RN2-1</strain>
    </source>
</reference>